<dbReference type="Gene3D" id="3.60.40.10">
    <property type="entry name" value="PPM-type phosphatase domain"/>
    <property type="match status" value="1"/>
</dbReference>
<dbReference type="STRING" id="310781.SAMN05216259_11965"/>
<dbReference type="InterPro" id="IPR003594">
    <property type="entry name" value="HATPase_dom"/>
</dbReference>
<dbReference type="InterPro" id="IPR003018">
    <property type="entry name" value="GAF"/>
</dbReference>
<dbReference type="SMART" id="SM00065">
    <property type="entry name" value="GAF"/>
    <property type="match status" value="1"/>
</dbReference>
<name>A0A1H0QNX6_9ACTN</name>
<accession>A0A1H0QNX6</accession>
<evidence type="ECO:0000256" key="1">
    <source>
        <dbReference type="ARBA" id="ARBA00022801"/>
    </source>
</evidence>
<dbReference type="Pfam" id="PF07228">
    <property type="entry name" value="SpoIIE"/>
    <property type="match status" value="1"/>
</dbReference>
<sequence>MEMHGVPSGDAAEPSAVEEHAALFPIGTDEGPLADWVLSWSSVALAVHDADLRCVRENAAMHRLGGEAVEPGAFAAGTRCRLASVLADPDRDAWITLMRRVLRTGEPETDFRVRARTGTHPDHERVLSISVSPLRQEAGRVPGVCTTVVDVTDQQRDKDRLTLLNEASTRIGSTLDVMRTAQELADVIVPAVADFVAVDLLEALLSGDELSPLPITGAPALRRSANASVRSGVPEAVVRLGDVDVHPERSPSARVLRSGRSMLSPDLASVLEDWANDDPVRGASMRKHGFHSGMIVPIIARGTTLGVLLLARSANEEPFDAEDLSLVEELVARAAVCLDNARRFTRERSSAVALQQSLLPQWLPELSAVEAASRYLPAAPRLGVGGDWFDVIPLSGARVALVVGDVVGHGLQAAATMGRLRTAVRTLADVELAPDELLTHLDDLVLRLSAESETGRGTARGEAGDIGATCLYAVYDPVSGCCSLARAGHPPPAVVRPDGSAEFLDLPAGPPLGLGGLPFEAREVELPEGSLLALYTDGLVESREYDVDVGLESLRQALVAGEENLEDLCDGVVARLLATHRTDDAALLLARLRRLDTRQVAAWDLPTDPAAVPAVRADALHTLADWGLEEEGYVTELVVSELVTNAIRYGGDNIRLRLIRDRALICEVADTSSTAPHMRRARANDEGGRGLLLVAQLTDRWGSRQTTTGKVIWCEQTLPESRY</sequence>
<dbReference type="GO" id="GO:0016791">
    <property type="term" value="F:phosphatase activity"/>
    <property type="evidence" value="ECO:0007669"/>
    <property type="project" value="TreeGrafter"/>
</dbReference>
<dbReference type="Gene3D" id="3.30.565.10">
    <property type="entry name" value="Histidine kinase-like ATPase, C-terminal domain"/>
    <property type="match status" value="1"/>
</dbReference>
<keyword evidence="1" id="KW-0378">Hydrolase</keyword>
<dbReference type="InterPro" id="IPR013656">
    <property type="entry name" value="PAS_4"/>
</dbReference>
<dbReference type="SMART" id="SM00331">
    <property type="entry name" value="PP2C_SIG"/>
    <property type="match status" value="1"/>
</dbReference>
<dbReference type="FunFam" id="3.30.450.40:FF:000035">
    <property type="entry name" value="PAS sensor protein"/>
    <property type="match status" value="1"/>
</dbReference>
<dbReference type="SUPFAM" id="SSF55874">
    <property type="entry name" value="ATPase domain of HSP90 chaperone/DNA topoisomerase II/histidine kinase"/>
    <property type="match status" value="1"/>
</dbReference>
<dbReference type="PROSITE" id="PS50113">
    <property type="entry name" value="PAC"/>
    <property type="match status" value="1"/>
</dbReference>
<dbReference type="Pfam" id="PF13581">
    <property type="entry name" value="HATPase_c_2"/>
    <property type="match status" value="1"/>
</dbReference>
<reference evidence="3 4" key="1">
    <citation type="submission" date="2016-10" db="EMBL/GenBank/DDBJ databases">
        <authorList>
            <person name="de Groot N.N."/>
        </authorList>
    </citation>
    <scope>NUCLEOTIDE SEQUENCE [LARGE SCALE GENOMIC DNA]</scope>
    <source>
        <strain evidence="3 4">CGMCC 4.2022</strain>
    </source>
</reference>
<proteinExistence type="predicted"/>
<dbReference type="PANTHER" id="PTHR43156">
    <property type="entry name" value="STAGE II SPORULATION PROTEIN E-RELATED"/>
    <property type="match status" value="1"/>
</dbReference>
<dbReference type="SUPFAM" id="SSF81606">
    <property type="entry name" value="PP2C-like"/>
    <property type="match status" value="1"/>
</dbReference>
<gene>
    <name evidence="3" type="ORF">SAMN05216259_11965</name>
</gene>
<dbReference type="PANTHER" id="PTHR43156:SF2">
    <property type="entry name" value="STAGE II SPORULATION PROTEIN E"/>
    <property type="match status" value="1"/>
</dbReference>
<dbReference type="InterPro" id="IPR001932">
    <property type="entry name" value="PPM-type_phosphatase-like_dom"/>
</dbReference>
<dbReference type="AlphaFoldDB" id="A0A1H0QNX6"/>
<dbReference type="InterPro" id="IPR052016">
    <property type="entry name" value="Bact_Sigma-Reg"/>
</dbReference>
<organism evidence="3 4">
    <name type="scientific">Actinacidiphila guanduensis</name>
    <dbReference type="NCBI Taxonomy" id="310781"/>
    <lineage>
        <taxon>Bacteria</taxon>
        <taxon>Bacillati</taxon>
        <taxon>Actinomycetota</taxon>
        <taxon>Actinomycetes</taxon>
        <taxon>Kitasatosporales</taxon>
        <taxon>Streptomycetaceae</taxon>
        <taxon>Actinacidiphila</taxon>
    </lineage>
</organism>
<dbReference type="FunFam" id="3.30.565.10:FF:000028">
    <property type="entry name" value="PAS sensor protein"/>
    <property type="match status" value="1"/>
</dbReference>
<dbReference type="Gene3D" id="3.30.450.40">
    <property type="match status" value="1"/>
</dbReference>
<dbReference type="SUPFAM" id="SSF55781">
    <property type="entry name" value="GAF domain-like"/>
    <property type="match status" value="1"/>
</dbReference>
<evidence type="ECO:0000313" key="3">
    <source>
        <dbReference type="EMBL" id="SDP19071.1"/>
    </source>
</evidence>
<keyword evidence="4" id="KW-1185">Reference proteome</keyword>
<protein>
    <submittedName>
        <fullName evidence="3">Serine phosphatase RsbU, regulator of sigma subunit</fullName>
    </submittedName>
</protein>
<dbReference type="SUPFAM" id="SSF55785">
    <property type="entry name" value="PYP-like sensor domain (PAS domain)"/>
    <property type="match status" value="1"/>
</dbReference>
<dbReference type="Pfam" id="PF13185">
    <property type="entry name" value="GAF_2"/>
    <property type="match status" value="1"/>
</dbReference>
<dbReference type="EMBL" id="FNIE01000019">
    <property type="protein sequence ID" value="SDP19071.1"/>
    <property type="molecule type" value="Genomic_DNA"/>
</dbReference>
<dbReference type="FunFam" id="3.60.40.10:FF:000031">
    <property type="entry name" value="PAS sensor protein"/>
    <property type="match status" value="1"/>
</dbReference>
<dbReference type="InterPro" id="IPR029016">
    <property type="entry name" value="GAF-like_dom_sf"/>
</dbReference>
<dbReference type="Proteomes" id="UP000199341">
    <property type="component" value="Unassembled WGS sequence"/>
</dbReference>
<dbReference type="Pfam" id="PF08448">
    <property type="entry name" value="PAS_4"/>
    <property type="match status" value="1"/>
</dbReference>
<feature type="domain" description="PAC" evidence="2">
    <location>
        <begin position="107"/>
        <end position="163"/>
    </location>
</feature>
<evidence type="ECO:0000259" key="2">
    <source>
        <dbReference type="PROSITE" id="PS50113"/>
    </source>
</evidence>
<dbReference type="InterPro" id="IPR035965">
    <property type="entry name" value="PAS-like_dom_sf"/>
</dbReference>
<dbReference type="InterPro" id="IPR000700">
    <property type="entry name" value="PAS-assoc_C"/>
</dbReference>
<evidence type="ECO:0000313" key="4">
    <source>
        <dbReference type="Proteomes" id="UP000199341"/>
    </source>
</evidence>
<dbReference type="InterPro" id="IPR036890">
    <property type="entry name" value="HATPase_C_sf"/>
</dbReference>
<dbReference type="InterPro" id="IPR036457">
    <property type="entry name" value="PPM-type-like_dom_sf"/>
</dbReference>
<dbReference type="CDD" id="cd16936">
    <property type="entry name" value="HATPase_RsbW-like"/>
    <property type="match status" value="1"/>
</dbReference>
<dbReference type="Gene3D" id="3.30.450.20">
    <property type="entry name" value="PAS domain"/>
    <property type="match status" value="1"/>
</dbReference>